<dbReference type="RefSeq" id="WP_035663458.1">
    <property type="nucleotide sequence ID" value="NZ_BAUV01000009.1"/>
</dbReference>
<dbReference type="GO" id="GO:0016491">
    <property type="term" value="F:oxidoreductase activity"/>
    <property type="evidence" value="ECO:0007669"/>
    <property type="project" value="InterPro"/>
</dbReference>
<dbReference type="PANTHER" id="PTHR43665:SF1">
    <property type="entry name" value="ISOPENTENYL-DIPHOSPHATE DELTA-ISOMERASE"/>
    <property type="match status" value="1"/>
</dbReference>
<evidence type="ECO:0000256" key="11">
    <source>
        <dbReference type="HAMAP-Rule" id="MF_00354"/>
    </source>
</evidence>
<dbReference type="EMBL" id="BAUV01000009">
    <property type="protein sequence ID" value="GAE34535.1"/>
    <property type="molecule type" value="Genomic_DNA"/>
</dbReference>
<dbReference type="NCBIfam" id="TIGR02151">
    <property type="entry name" value="IPP_isom_2"/>
    <property type="match status" value="1"/>
</dbReference>
<dbReference type="GO" id="GO:0010181">
    <property type="term" value="F:FMN binding"/>
    <property type="evidence" value="ECO:0007669"/>
    <property type="project" value="UniProtKB-UniRule"/>
</dbReference>
<dbReference type="GO" id="GO:0005737">
    <property type="term" value="C:cytoplasm"/>
    <property type="evidence" value="ECO:0007669"/>
    <property type="project" value="UniProtKB-SubCell"/>
</dbReference>
<keyword evidence="8 11" id="KW-0414">Isoprene biosynthesis</keyword>
<evidence type="ECO:0000256" key="10">
    <source>
        <dbReference type="ARBA" id="ARBA00025810"/>
    </source>
</evidence>
<evidence type="ECO:0000256" key="8">
    <source>
        <dbReference type="ARBA" id="ARBA00023229"/>
    </source>
</evidence>
<comment type="caution">
    <text evidence="13">The sequence shown here is derived from an EMBL/GenBank/DDBJ whole genome shotgun (WGS) entry which is preliminary data.</text>
</comment>
<dbReference type="eggNOG" id="COG1304">
    <property type="taxonomic scope" value="Bacteria"/>
</dbReference>
<comment type="cofactor">
    <cofactor evidence="11">
        <name>Mg(2+)</name>
        <dbReference type="ChEBI" id="CHEBI:18420"/>
    </cofactor>
</comment>
<comment type="catalytic activity">
    <reaction evidence="11">
        <text>isopentenyl diphosphate = dimethylallyl diphosphate</text>
        <dbReference type="Rhea" id="RHEA:23284"/>
        <dbReference type="ChEBI" id="CHEBI:57623"/>
        <dbReference type="ChEBI" id="CHEBI:128769"/>
        <dbReference type="EC" id="5.3.3.2"/>
    </reaction>
</comment>
<keyword evidence="5 11" id="KW-0479">Metal-binding</keyword>
<evidence type="ECO:0000313" key="14">
    <source>
        <dbReference type="Proteomes" id="UP000018896"/>
    </source>
</evidence>
<dbReference type="Pfam" id="PF01070">
    <property type="entry name" value="FMN_dh"/>
    <property type="match status" value="1"/>
</dbReference>
<comment type="subcellular location">
    <subcellularLocation>
        <location evidence="11">Cytoplasm</location>
    </subcellularLocation>
</comment>
<proteinExistence type="inferred from homology"/>
<accession>W4QR13</accession>
<evidence type="ECO:0000256" key="1">
    <source>
        <dbReference type="ARBA" id="ARBA00001917"/>
    </source>
</evidence>
<organism evidence="13 14">
    <name type="scientific">Halalkalibacter akibai (strain ATCC 43226 / DSM 21942 / CIP 109018 / JCM 9157 / 1139)</name>
    <name type="common">Bacillus akibai</name>
    <dbReference type="NCBI Taxonomy" id="1236973"/>
    <lineage>
        <taxon>Bacteria</taxon>
        <taxon>Bacillati</taxon>
        <taxon>Bacillota</taxon>
        <taxon>Bacilli</taxon>
        <taxon>Bacillales</taxon>
        <taxon>Bacillaceae</taxon>
        <taxon>Halalkalibacter</taxon>
    </lineage>
</organism>
<dbReference type="OrthoDB" id="9795032at2"/>
<feature type="binding site" evidence="11">
    <location>
        <position position="122"/>
    </location>
    <ligand>
        <name>FMN</name>
        <dbReference type="ChEBI" id="CHEBI:58210"/>
    </ligand>
</feature>
<dbReference type="CDD" id="cd02811">
    <property type="entry name" value="IDI-2_FMN"/>
    <property type="match status" value="1"/>
</dbReference>
<evidence type="ECO:0000256" key="9">
    <source>
        <dbReference type="ARBA" id="ARBA00023235"/>
    </source>
</evidence>
<keyword evidence="3 11" id="KW-0285">Flavoprotein</keyword>
<keyword evidence="4 11" id="KW-0288">FMN</keyword>
<dbReference type="InterPro" id="IPR013785">
    <property type="entry name" value="Aldolase_TIM"/>
</dbReference>
<dbReference type="PIRSF" id="PIRSF003314">
    <property type="entry name" value="IPP_isomerase"/>
    <property type="match status" value="1"/>
</dbReference>
<keyword evidence="14" id="KW-1185">Reference proteome</keyword>
<dbReference type="AlphaFoldDB" id="W4QR13"/>
<dbReference type="Gene3D" id="3.20.20.70">
    <property type="entry name" value="Aldolase class I"/>
    <property type="match status" value="1"/>
</dbReference>
<evidence type="ECO:0000256" key="4">
    <source>
        <dbReference type="ARBA" id="ARBA00022643"/>
    </source>
</evidence>
<comment type="caution">
    <text evidence="11">Lacks conserved residue(s) required for the propagation of feature annotation.</text>
</comment>
<protein>
    <recommendedName>
        <fullName evidence="11">Isopentenyl-diphosphate delta-isomerase</fullName>
        <shortName evidence="11">IPP isomerase</shortName>
        <ecNumber evidence="11">5.3.3.2</ecNumber>
    </recommendedName>
    <alternativeName>
        <fullName evidence="11">Isopentenyl diphosphate:dimethylallyl diphosphate isomerase</fullName>
    </alternativeName>
    <alternativeName>
        <fullName evidence="11">Isopentenyl pyrophosphate isomerase</fullName>
    </alternativeName>
    <alternativeName>
        <fullName evidence="11">Type 2 isopentenyl diphosphate isomerase</fullName>
        <shortName evidence="11">IDI-2</shortName>
    </alternativeName>
</protein>
<feature type="domain" description="FMN-dependent dehydrogenase" evidence="12">
    <location>
        <begin position="161"/>
        <end position="323"/>
    </location>
</feature>
<feature type="binding site" evidence="11">
    <location>
        <begin position="6"/>
        <end position="7"/>
    </location>
    <ligand>
        <name>substrate</name>
    </ligand>
</feature>
<evidence type="ECO:0000256" key="7">
    <source>
        <dbReference type="ARBA" id="ARBA00022857"/>
    </source>
</evidence>
<sequence>MSRTARKLDHINHALLTGQANTHGFEDVMFIHNSIPETNYDEISLTSKIGGLSLSSPIFINAMTGGGGEQTKKLNQQLAEVAAETKVGMAVGSQMAAIKESEQRESYEIVRKSHPDGIIFANLGSEATLDQAKMAVDMIEANAFQLHLNVIQELVMPEGDRNFTDTYKRIEKLVQGLEVPVIVKEVGYGMNNQIIQRLASIGVRVVDIGGFGGTNFSKIENERRQQKLNYFNNWGITTTASLLEGSVVDAEIEILASGGLQSAMDLAKSLALGAVAGGFAGRFLKVLVEEGQEKLIEDINQIINDLKMLMTALGASSPKELTNVPLIVLGDTFHWATQRGIDCTRLSLR</sequence>
<feature type="binding site" evidence="11">
    <location>
        <position position="152"/>
    </location>
    <ligand>
        <name>substrate</name>
    </ligand>
</feature>
<dbReference type="InterPro" id="IPR011179">
    <property type="entry name" value="IPdP_isomerase"/>
</dbReference>
<evidence type="ECO:0000256" key="3">
    <source>
        <dbReference type="ARBA" id="ARBA00022630"/>
    </source>
</evidence>
<dbReference type="GO" id="GO:0000287">
    <property type="term" value="F:magnesium ion binding"/>
    <property type="evidence" value="ECO:0007669"/>
    <property type="project" value="UniProtKB-UniRule"/>
</dbReference>
<name>W4QR13_HALA3</name>
<comment type="similarity">
    <text evidence="11">Belongs to the IPP isomerase type 2 family.</text>
</comment>
<feature type="binding site" evidence="11">
    <location>
        <position position="153"/>
    </location>
    <ligand>
        <name>Mg(2+)</name>
        <dbReference type="ChEBI" id="CHEBI:18420"/>
    </ligand>
</feature>
<gene>
    <name evidence="11" type="primary">fni</name>
    <name evidence="13" type="ORF">JCM9157_1602</name>
</gene>
<dbReference type="HAMAP" id="MF_00354">
    <property type="entry name" value="Idi_2"/>
    <property type="match status" value="1"/>
</dbReference>
<dbReference type="GO" id="GO:0008299">
    <property type="term" value="P:isoprenoid biosynthetic process"/>
    <property type="evidence" value="ECO:0007669"/>
    <property type="project" value="UniProtKB-UniRule"/>
</dbReference>
<dbReference type="STRING" id="1236973.JCM9157_1602"/>
<evidence type="ECO:0000256" key="6">
    <source>
        <dbReference type="ARBA" id="ARBA00022842"/>
    </source>
</evidence>
<dbReference type="SUPFAM" id="SSF51395">
    <property type="entry name" value="FMN-linked oxidoreductases"/>
    <property type="match status" value="1"/>
</dbReference>
<feature type="binding site" evidence="11">
    <location>
        <position position="184"/>
    </location>
    <ligand>
        <name>FMN</name>
        <dbReference type="ChEBI" id="CHEBI:58210"/>
    </ligand>
</feature>
<keyword evidence="7 11" id="KW-0521">NADP</keyword>
<keyword evidence="9 11" id="KW-0413">Isomerase</keyword>
<evidence type="ECO:0000259" key="12">
    <source>
        <dbReference type="Pfam" id="PF01070"/>
    </source>
</evidence>
<comment type="function">
    <text evidence="11">Involved in the biosynthesis of isoprenoids. Catalyzes the 1,3-allylic rearrangement of the homoallylic substrate isopentenyl (IPP) to its allylic isomer, dimethylallyl diphosphate (DMAPP).</text>
</comment>
<feature type="binding site" evidence="11">
    <location>
        <begin position="62"/>
        <end position="64"/>
    </location>
    <ligand>
        <name>FMN</name>
        <dbReference type="ChEBI" id="CHEBI:58210"/>
    </ligand>
</feature>
<keyword evidence="6 11" id="KW-0460">Magnesium</keyword>
<dbReference type="InterPro" id="IPR000262">
    <property type="entry name" value="FMN-dep_DH"/>
</dbReference>
<evidence type="ECO:0000256" key="2">
    <source>
        <dbReference type="ARBA" id="ARBA00022490"/>
    </source>
</evidence>
<feature type="binding site" evidence="11">
    <location>
        <position position="214"/>
    </location>
    <ligand>
        <name>FMN</name>
        <dbReference type="ChEBI" id="CHEBI:58210"/>
    </ligand>
</feature>
<comment type="cofactor">
    <cofactor evidence="11">
        <name>NADPH</name>
        <dbReference type="ChEBI" id="CHEBI:57783"/>
    </cofactor>
</comment>
<comment type="cofactor">
    <cofactor evidence="1 11">
        <name>FMN</name>
        <dbReference type="ChEBI" id="CHEBI:58210"/>
    </cofactor>
</comment>
<dbReference type="GO" id="GO:0070402">
    <property type="term" value="F:NADPH binding"/>
    <property type="evidence" value="ECO:0007669"/>
    <property type="project" value="UniProtKB-UniRule"/>
</dbReference>
<dbReference type="PANTHER" id="PTHR43665">
    <property type="entry name" value="ISOPENTENYL-DIPHOSPHATE DELTA-ISOMERASE"/>
    <property type="match status" value="1"/>
</dbReference>
<evidence type="ECO:0000256" key="5">
    <source>
        <dbReference type="ARBA" id="ARBA00022723"/>
    </source>
</evidence>
<comment type="subunit">
    <text evidence="10 11">Homooctamer. Dimer of tetramers.</text>
</comment>
<feature type="binding site" evidence="11">
    <location>
        <position position="93"/>
    </location>
    <ligand>
        <name>FMN</name>
        <dbReference type="ChEBI" id="CHEBI:58210"/>
    </ligand>
</feature>
<dbReference type="Proteomes" id="UP000018896">
    <property type="component" value="Unassembled WGS sequence"/>
</dbReference>
<dbReference type="EC" id="5.3.3.2" evidence="11"/>
<feature type="binding site" evidence="11">
    <location>
        <begin position="280"/>
        <end position="281"/>
    </location>
    <ligand>
        <name>FMN</name>
        <dbReference type="ChEBI" id="CHEBI:58210"/>
    </ligand>
</feature>
<dbReference type="GO" id="GO:0004452">
    <property type="term" value="F:isopentenyl-diphosphate delta-isomerase activity"/>
    <property type="evidence" value="ECO:0007669"/>
    <property type="project" value="UniProtKB-UniRule"/>
</dbReference>
<reference evidence="13 14" key="1">
    <citation type="journal article" date="2014" name="Genome Announc.">
        <title>Draft Genome Sequences of Three Alkaliphilic Bacillus Strains, Bacillus wakoensis JCM 9140T, Bacillus akibai JCM 9157T, and Bacillus hemicellulosilyticus JCM 9152T.</title>
        <authorList>
            <person name="Yuki M."/>
            <person name="Oshima K."/>
            <person name="Suda W."/>
            <person name="Oshida Y."/>
            <person name="Kitamura K."/>
            <person name="Iida T."/>
            <person name="Hattori M."/>
            <person name="Ohkuma M."/>
        </authorList>
    </citation>
    <scope>NUCLEOTIDE SEQUENCE [LARGE SCALE GENOMIC DNA]</scope>
    <source>
        <strain evidence="13 14">JCM 9157</strain>
    </source>
</reference>
<keyword evidence="2 11" id="KW-0963">Cytoplasm</keyword>
<evidence type="ECO:0000313" key="13">
    <source>
        <dbReference type="EMBL" id="GAE34535.1"/>
    </source>
</evidence>